<dbReference type="AlphaFoldDB" id="A0A662ZAA7"/>
<sequence>MFYVTIQTVIYIRDLSDDFMEDIDMYLVEFTTYTNPAEVSYEFGSIDDVKTFLEKNRELLQSYVVVHKNGNIVKL</sequence>
<keyword evidence="2" id="KW-1185">Reference proteome</keyword>
<dbReference type="EMBL" id="FOSF01000037">
    <property type="protein sequence ID" value="SFK20454.1"/>
    <property type="molecule type" value="Genomic_DNA"/>
</dbReference>
<accession>A0A662ZAA7</accession>
<organism evidence="1 2">
    <name type="scientific">Succinivibrio dextrinosolvens</name>
    <dbReference type="NCBI Taxonomy" id="83771"/>
    <lineage>
        <taxon>Bacteria</taxon>
        <taxon>Pseudomonadati</taxon>
        <taxon>Pseudomonadota</taxon>
        <taxon>Gammaproteobacteria</taxon>
        <taxon>Aeromonadales</taxon>
        <taxon>Succinivibrionaceae</taxon>
        <taxon>Succinivibrio</taxon>
    </lineage>
</organism>
<dbReference type="Proteomes" id="UP000243374">
    <property type="component" value="Unassembled WGS sequence"/>
</dbReference>
<evidence type="ECO:0000313" key="2">
    <source>
        <dbReference type="Proteomes" id="UP000243374"/>
    </source>
</evidence>
<proteinExistence type="predicted"/>
<gene>
    <name evidence="1" type="ORF">SAMN04487865_10379</name>
</gene>
<evidence type="ECO:0000313" key="1">
    <source>
        <dbReference type="EMBL" id="SFK20454.1"/>
    </source>
</evidence>
<protein>
    <submittedName>
        <fullName evidence="1">Uncharacterized protein</fullName>
    </submittedName>
</protein>
<reference evidence="1 2" key="1">
    <citation type="submission" date="2016-10" db="EMBL/GenBank/DDBJ databases">
        <authorList>
            <person name="Varghese N."/>
            <person name="Submissions S."/>
        </authorList>
    </citation>
    <scope>NUCLEOTIDE SEQUENCE [LARGE SCALE GENOMIC DNA]</scope>
    <source>
        <strain evidence="1 2">22B</strain>
    </source>
</reference>
<name>A0A662ZAA7_9GAMM</name>